<reference evidence="15 16" key="1">
    <citation type="submission" date="2020-08" db="EMBL/GenBank/DDBJ databases">
        <title>Genomic Encyclopedia of Type Strains, Phase IV (KMG-IV): sequencing the most valuable type-strain genomes for metagenomic binning, comparative biology and taxonomic classification.</title>
        <authorList>
            <person name="Goeker M."/>
        </authorList>
    </citation>
    <scope>NUCLEOTIDE SEQUENCE [LARGE SCALE GENOMIC DNA]</scope>
    <source>
        <strain evidence="15 16">DSM 101465</strain>
    </source>
</reference>
<keyword evidence="8 12" id="KW-0808">Transferase</keyword>
<evidence type="ECO:0000259" key="14">
    <source>
        <dbReference type="Pfam" id="PF20260"/>
    </source>
</evidence>
<evidence type="ECO:0000256" key="9">
    <source>
        <dbReference type="ARBA" id="ARBA00022691"/>
    </source>
</evidence>
<keyword evidence="9 12" id="KW-0949">S-adenosyl-L-methionine</keyword>
<dbReference type="GO" id="GO:0005737">
    <property type="term" value="C:cytoplasm"/>
    <property type="evidence" value="ECO:0007669"/>
    <property type="project" value="UniProtKB-SubCell"/>
</dbReference>
<dbReference type="CDD" id="cd18084">
    <property type="entry name" value="RsmE-like"/>
    <property type="match status" value="1"/>
</dbReference>
<evidence type="ECO:0000256" key="8">
    <source>
        <dbReference type="ARBA" id="ARBA00022679"/>
    </source>
</evidence>
<dbReference type="NCBIfam" id="NF008696">
    <property type="entry name" value="PRK11713.3-5"/>
    <property type="match status" value="1"/>
</dbReference>
<dbReference type="AlphaFoldDB" id="A0A841KAV8"/>
<dbReference type="NCBIfam" id="TIGR00046">
    <property type="entry name" value="RsmE family RNA methyltransferase"/>
    <property type="match status" value="1"/>
</dbReference>
<evidence type="ECO:0000256" key="2">
    <source>
        <dbReference type="ARBA" id="ARBA00005528"/>
    </source>
</evidence>
<sequence>MPDISARAPRLFVDFPLAEGATVPLDKAQANYIGNVLRLGAGADVLVFNGREGEWHAKVIAGRRRPEELSVVARLRPQPAPGDLHYLFAPLKHARLDYMVQKAVEMGASAIRPVITRHTQVSRVNIERMRANAIEAAEQCGILTLPEIGEEQPLAAAVAALGPDRLLVFCDEAAPVADPLAALSAARRGPLAVLIGPEGGFSEEERTFLKRRDNVLVLSLGPRILRADTAAVAALALVQATLGDWVPGA</sequence>
<dbReference type="GO" id="GO:0070042">
    <property type="term" value="F:rRNA (uridine-N3-)-methyltransferase activity"/>
    <property type="evidence" value="ECO:0007669"/>
    <property type="project" value="TreeGrafter"/>
</dbReference>
<dbReference type="InterPro" id="IPR006700">
    <property type="entry name" value="RsmE"/>
</dbReference>
<proteinExistence type="inferred from homology"/>
<keyword evidence="16" id="KW-1185">Reference proteome</keyword>
<dbReference type="SUPFAM" id="SSF88697">
    <property type="entry name" value="PUA domain-like"/>
    <property type="match status" value="1"/>
</dbReference>
<keyword evidence="6 12" id="KW-0698">rRNA processing</keyword>
<dbReference type="SUPFAM" id="SSF75217">
    <property type="entry name" value="alpha/beta knot"/>
    <property type="match status" value="1"/>
</dbReference>
<comment type="subcellular location">
    <subcellularLocation>
        <location evidence="1 12">Cytoplasm</location>
    </subcellularLocation>
</comment>
<keyword evidence="5 12" id="KW-0963">Cytoplasm</keyword>
<dbReference type="Gene3D" id="2.40.240.20">
    <property type="entry name" value="Hypothetical PUA domain-like, domain 1"/>
    <property type="match status" value="1"/>
</dbReference>
<protein>
    <recommendedName>
        <fullName evidence="4 12">Ribosomal RNA small subunit methyltransferase E</fullName>
        <ecNumber evidence="3 12">2.1.1.193</ecNumber>
    </recommendedName>
</protein>
<dbReference type="InterPro" id="IPR029026">
    <property type="entry name" value="tRNA_m1G_MTases_N"/>
</dbReference>
<evidence type="ECO:0000256" key="10">
    <source>
        <dbReference type="ARBA" id="ARBA00025699"/>
    </source>
</evidence>
<evidence type="ECO:0000256" key="7">
    <source>
        <dbReference type="ARBA" id="ARBA00022603"/>
    </source>
</evidence>
<dbReference type="EMBL" id="JACHEH010000004">
    <property type="protein sequence ID" value="MBB6168562.1"/>
    <property type="molecule type" value="Genomic_DNA"/>
</dbReference>
<dbReference type="PIRSF" id="PIRSF015601">
    <property type="entry name" value="MTase_slr0722"/>
    <property type="match status" value="1"/>
</dbReference>
<evidence type="ECO:0000313" key="15">
    <source>
        <dbReference type="EMBL" id="MBB6168562.1"/>
    </source>
</evidence>
<evidence type="ECO:0000256" key="11">
    <source>
        <dbReference type="ARBA" id="ARBA00047944"/>
    </source>
</evidence>
<dbReference type="RefSeq" id="WP_183334858.1">
    <property type="nucleotide sequence ID" value="NZ_BMHX01000004.1"/>
</dbReference>
<dbReference type="Pfam" id="PF20260">
    <property type="entry name" value="PUA_4"/>
    <property type="match status" value="1"/>
</dbReference>
<evidence type="ECO:0000256" key="3">
    <source>
        <dbReference type="ARBA" id="ARBA00012328"/>
    </source>
</evidence>
<dbReference type="Gene3D" id="3.40.1280.10">
    <property type="match status" value="1"/>
</dbReference>
<evidence type="ECO:0000256" key="6">
    <source>
        <dbReference type="ARBA" id="ARBA00022552"/>
    </source>
</evidence>
<gene>
    <name evidence="15" type="ORF">HNQ73_002192</name>
</gene>
<dbReference type="InterPro" id="IPR046886">
    <property type="entry name" value="RsmE_MTase_dom"/>
</dbReference>
<organism evidence="15 16">
    <name type="scientific">Chelatococcus composti</name>
    <dbReference type="NCBI Taxonomy" id="1743235"/>
    <lineage>
        <taxon>Bacteria</taxon>
        <taxon>Pseudomonadati</taxon>
        <taxon>Pseudomonadota</taxon>
        <taxon>Alphaproteobacteria</taxon>
        <taxon>Hyphomicrobiales</taxon>
        <taxon>Chelatococcaceae</taxon>
        <taxon>Chelatococcus</taxon>
    </lineage>
</organism>
<evidence type="ECO:0000256" key="4">
    <source>
        <dbReference type="ARBA" id="ARBA00013673"/>
    </source>
</evidence>
<evidence type="ECO:0000256" key="12">
    <source>
        <dbReference type="PIRNR" id="PIRNR015601"/>
    </source>
</evidence>
<dbReference type="GO" id="GO:0070475">
    <property type="term" value="P:rRNA base methylation"/>
    <property type="evidence" value="ECO:0007669"/>
    <property type="project" value="TreeGrafter"/>
</dbReference>
<dbReference type="InterPro" id="IPR046887">
    <property type="entry name" value="RsmE_PUA-like"/>
</dbReference>
<feature type="domain" description="Ribosomal RNA small subunit methyltransferase E PUA-like" evidence="14">
    <location>
        <begin position="25"/>
        <end position="61"/>
    </location>
</feature>
<dbReference type="InterPro" id="IPR029028">
    <property type="entry name" value="Alpha/beta_knot_MTases"/>
</dbReference>
<dbReference type="PANTHER" id="PTHR30027:SF3">
    <property type="entry name" value="16S RRNA (URACIL(1498)-N(3))-METHYLTRANSFERASE"/>
    <property type="match status" value="1"/>
</dbReference>
<feature type="domain" description="Ribosomal RNA small subunit methyltransferase E methyltransferase" evidence="13">
    <location>
        <begin position="80"/>
        <end position="239"/>
    </location>
</feature>
<dbReference type="Pfam" id="PF04452">
    <property type="entry name" value="Methyltrans_RNA"/>
    <property type="match status" value="1"/>
</dbReference>
<keyword evidence="7 12" id="KW-0489">Methyltransferase</keyword>
<name>A0A841KAV8_9HYPH</name>
<comment type="caution">
    <text evidence="15">The sequence shown here is derived from an EMBL/GenBank/DDBJ whole genome shotgun (WGS) entry which is preliminary data.</text>
</comment>
<dbReference type="Proteomes" id="UP000588017">
    <property type="component" value="Unassembled WGS sequence"/>
</dbReference>
<evidence type="ECO:0000256" key="5">
    <source>
        <dbReference type="ARBA" id="ARBA00022490"/>
    </source>
</evidence>
<comment type="function">
    <text evidence="10 12">Specifically methylates the N3 position of the uracil ring of uridine 1498 (m3U1498) in 16S rRNA. Acts on the fully assembled 30S ribosomal subunit.</text>
</comment>
<evidence type="ECO:0000256" key="1">
    <source>
        <dbReference type="ARBA" id="ARBA00004496"/>
    </source>
</evidence>
<evidence type="ECO:0000313" key="16">
    <source>
        <dbReference type="Proteomes" id="UP000588017"/>
    </source>
</evidence>
<dbReference type="PANTHER" id="PTHR30027">
    <property type="entry name" value="RIBOSOMAL RNA SMALL SUBUNIT METHYLTRANSFERASE E"/>
    <property type="match status" value="1"/>
</dbReference>
<dbReference type="InterPro" id="IPR015947">
    <property type="entry name" value="PUA-like_sf"/>
</dbReference>
<dbReference type="EC" id="2.1.1.193" evidence="3 12"/>
<comment type="similarity">
    <text evidence="2 12">Belongs to the RNA methyltransferase RsmE family.</text>
</comment>
<comment type="catalytic activity">
    <reaction evidence="11 12">
        <text>uridine(1498) in 16S rRNA + S-adenosyl-L-methionine = N(3)-methyluridine(1498) in 16S rRNA + S-adenosyl-L-homocysteine + H(+)</text>
        <dbReference type="Rhea" id="RHEA:42920"/>
        <dbReference type="Rhea" id="RHEA-COMP:10283"/>
        <dbReference type="Rhea" id="RHEA-COMP:10284"/>
        <dbReference type="ChEBI" id="CHEBI:15378"/>
        <dbReference type="ChEBI" id="CHEBI:57856"/>
        <dbReference type="ChEBI" id="CHEBI:59789"/>
        <dbReference type="ChEBI" id="CHEBI:65315"/>
        <dbReference type="ChEBI" id="CHEBI:74502"/>
        <dbReference type="EC" id="2.1.1.193"/>
    </reaction>
</comment>
<evidence type="ECO:0000259" key="13">
    <source>
        <dbReference type="Pfam" id="PF04452"/>
    </source>
</evidence>
<accession>A0A841KAV8</accession>